<protein>
    <submittedName>
        <fullName evidence="2">Uncharacterized protein</fullName>
    </submittedName>
</protein>
<sequence>MYGSSAPLKLEVTSMGIASPVLPSTPRIGYTPSIHGDTGGDASPPTRLMASPPVLLDELLPETLKKVDLLSLESKRGPLPLGLGHPVACSSHGAQLRSRASPTGTRLPSNLLLPRSIGSLKGLSH</sequence>
<dbReference type="EMBL" id="JBFOLK010000003">
    <property type="protein sequence ID" value="KAL2526394.1"/>
    <property type="molecule type" value="Genomic_DNA"/>
</dbReference>
<name>A0ABD1UMV9_9LAMI</name>
<organism evidence="2 3">
    <name type="scientific">Abeliophyllum distichum</name>
    <dbReference type="NCBI Taxonomy" id="126358"/>
    <lineage>
        <taxon>Eukaryota</taxon>
        <taxon>Viridiplantae</taxon>
        <taxon>Streptophyta</taxon>
        <taxon>Embryophyta</taxon>
        <taxon>Tracheophyta</taxon>
        <taxon>Spermatophyta</taxon>
        <taxon>Magnoliopsida</taxon>
        <taxon>eudicotyledons</taxon>
        <taxon>Gunneridae</taxon>
        <taxon>Pentapetalae</taxon>
        <taxon>asterids</taxon>
        <taxon>lamiids</taxon>
        <taxon>Lamiales</taxon>
        <taxon>Oleaceae</taxon>
        <taxon>Forsythieae</taxon>
        <taxon>Abeliophyllum</taxon>
    </lineage>
</organism>
<feature type="region of interest" description="Disordered" evidence="1">
    <location>
        <begin position="28"/>
        <end position="50"/>
    </location>
</feature>
<proteinExistence type="predicted"/>
<reference evidence="3" key="1">
    <citation type="submission" date="2024-07" db="EMBL/GenBank/DDBJ databases">
        <title>Two chromosome-level genome assemblies of Korean endemic species Abeliophyllum distichum and Forsythia ovata (Oleaceae).</title>
        <authorList>
            <person name="Jang H."/>
        </authorList>
    </citation>
    <scope>NUCLEOTIDE SEQUENCE [LARGE SCALE GENOMIC DNA]</scope>
</reference>
<accession>A0ABD1UMV9</accession>
<evidence type="ECO:0000256" key="1">
    <source>
        <dbReference type="SAM" id="MobiDB-lite"/>
    </source>
</evidence>
<evidence type="ECO:0000313" key="3">
    <source>
        <dbReference type="Proteomes" id="UP001604336"/>
    </source>
</evidence>
<gene>
    <name evidence="2" type="ORF">Adt_11448</name>
</gene>
<dbReference type="AlphaFoldDB" id="A0ABD1UMV9"/>
<keyword evidence="3" id="KW-1185">Reference proteome</keyword>
<dbReference type="Proteomes" id="UP001604336">
    <property type="component" value="Unassembled WGS sequence"/>
</dbReference>
<evidence type="ECO:0000313" key="2">
    <source>
        <dbReference type="EMBL" id="KAL2526394.1"/>
    </source>
</evidence>
<comment type="caution">
    <text evidence="2">The sequence shown here is derived from an EMBL/GenBank/DDBJ whole genome shotgun (WGS) entry which is preliminary data.</text>
</comment>